<sequence>MRILEWFGSFDDSSKYSSIHHQGTDCGELTRNSDDSIQRPSTIHLNWLDEIDDGFGGWNSYYFGNNHSIKFLKCLPNLILVTSNNSNKPKSLPADTLSSESVTQRLQRLRIENSRREANLCRSQNNLKTSGKIISDGNRDSYRPSNLPLNCFNHLTSTPSKTNLPGPPAPPSWLNLSSHVIEKSQIFDQAILPSSIISVKDIPPFLSHRQEVQSTNLFLGHLEPSPSPSLRFGPLTLSDSCLRCLAFDISKIGSGFHLESVHQLRHDQKSRVLELAAEWCPLDQFSFEALLPSPEQSVNNEDLEGWEEILEEDSSDYIDNLKTLDISFSLVDQTQLSQWLFSPSSTDPFARLLPTQLTTLILNHTQLIISNFLFSLLSHLPLSHLSLADQCLSKEIPLSLALFRLANATPNLRSLNLSFNYTWLGGEINMMEEVTCQKHSLQTVNWEDQWQKLETFVLIKSLANSQSNICKPNIKNNRRKPLHIQLKSLLKKRFANGGKWVEFIID</sequence>
<dbReference type="OrthoDB" id="2511656at2759"/>
<name>A0A9Q3J0S1_9BASI</name>
<comment type="caution">
    <text evidence="1">The sequence shown here is derived from an EMBL/GenBank/DDBJ whole genome shotgun (WGS) entry which is preliminary data.</text>
</comment>
<organism evidence="1 2">
    <name type="scientific">Austropuccinia psidii MF-1</name>
    <dbReference type="NCBI Taxonomy" id="1389203"/>
    <lineage>
        <taxon>Eukaryota</taxon>
        <taxon>Fungi</taxon>
        <taxon>Dikarya</taxon>
        <taxon>Basidiomycota</taxon>
        <taxon>Pucciniomycotina</taxon>
        <taxon>Pucciniomycetes</taxon>
        <taxon>Pucciniales</taxon>
        <taxon>Sphaerophragmiaceae</taxon>
        <taxon>Austropuccinia</taxon>
    </lineage>
</organism>
<proteinExistence type="predicted"/>
<evidence type="ECO:0000313" key="2">
    <source>
        <dbReference type="Proteomes" id="UP000765509"/>
    </source>
</evidence>
<reference evidence="1" key="1">
    <citation type="submission" date="2021-03" db="EMBL/GenBank/DDBJ databases">
        <title>Draft genome sequence of rust myrtle Austropuccinia psidii MF-1, a brazilian biotype.</title>
        <authorList>
            <person name="Quecine M.C."/>
            <person name="Pachon D.M.R."/>
            <person name="Bonatelli M.L."/>
            <person name="Correr F.H."/>
            <person name="Franceschini L.M."/>
            <person name="Leite T.F."/>
            <person name="Margarido G.R.A."/>
            <person name="Almeida C.A."/>
            <person name="Ferrarezi J.A."/>
            <person name="Labate C.A."/>
        </authorList>
    </citation>
    <scope>NUCLEOTIDE SEQUENCE</scope>
    <source>
        <strain evidence="1">MF-1</strain>
    </source>
</reference>
<dbReference type="AlphaFoldDB" id="A0A9Q3J0S1"/>
<gene>
    <name evidence="1" type="ORF">O181_093710</name>
</gene>
<evidence type="ECO:0000313" key="1">
    <source>
        <dbReference type="EMBL" id="MBW0553995.1"/>
    </source>
</evidence>
<dbReference type="EMBL" id="AVOT02060547">
    <property type="protein sequence ID" value="MBW0553995.1"/>
    <property type="molecule type" value="Genomic_DNA"/>
</dbReference>
<dbReference type="Proteomes" id="UP000765509">
    <property type="component" value="Unassembled WGS sequence"/>
</dbReference>
<accession>A0A9Q3J0S1</accession>
<protein>
    <submittedName>
        <fullName evidence="1">Uncharacterized protein</fullName>
    </submittedName>
</protein>
<keyword evidence="2" id="KW-1185">Reference proteome</keyword>